<dbReference type="InterPro" id="IPR033985">
    <property type="entry name" value="SusD-like_N"/>
</dbReference>
<dbReference type="InterPro" id="IPR011990">
    <property type="entry name" value="TPR-like_helical_dom_sf"/>
</dbReference>
<proteinExistence type="inferred from homology"/>
<gene>
    <name evidence="8" type="ORF">A3860_21685</name>
</gene>
<evidence type="ECO:0000256" key="1">
    <source>
        <dbReference type="ARBA" id="ARBA00004442"/>
    </source>
</evidence>
<protein>
    <recommendedName>
        <fullName evidence="10">Carbohydrate-binding protein SusD</fullName>
    </recommendedName>
</protein>
<sequence length="498" mass="56058">MQRFNKYYIGWLTVALFAIACNKSFLDEKPEGSITPVSFYKTGEDLEMAEAALALQFNGAFNTIIGAYYGGDDITSKRNGNKIEFSDFDCFNANSSNSRMTPWWNYFYATIKSANSLIQNYTNATSATDDQRNNAAGYAYFMRAISYFYLTRTWGEVPLTTEAVPQANRPNATVAEIYNQIIADLQKAESMLPDHWTGKSRQNSIDILATKGSAKALLANVYLTMAGWPLKQADKYALAATKAKEVMDGKATWGYDLMTNFADIWKIGNKYNKEAVFACYYDNDIPAWSWENGNMCGPNPFSPDYEEGGWDDGYGEIAFYNKFPAGARKDATYQSAYFVKNDPNNVVTWQNTLQKHPYFLKYRDDESYDWKTHKANDWWGSATTFIIRYPEVLLTYAEAKAMSSGVDASAYAAINQVRQRAGLPALPTGLSQTAFRDSVVAERGWEFAAEVGIRWFDLIRTETVQKATAGRDAGEVTLINQPSDANHTYYWAPVPVNK</sequence>
<comment type="similarity">
    <text evidence="2">Belongs to the SusD family.</text>
</comment>
<evidence type="ECO:0000259" key="6">
    <source>
        <dbReference type="Pfam" id="PF07980"/>
    </source>
</evidence>
<dbReference type="Gene3D" id="1.25.40.390">
    <property type="match status" value="1"/>
</dbReference>
<evidence type="ECO:0000256" key="4">
    <source>
        <dbReference type="ARBA" id="ARBA00023136"/>
    </source>
</evidence>
<feature type="domain" description="RagB/SusD" evidence="6">
    <location>
        <begin position="338"/>
        <end position="489"/>
    </location>
</feature>
<evidence type="ECO:0000256" key="5">
    <source>
        <dbReference type="ARBA" id="ARBA00023237"/>
    </source>
</evidence>
<accession>A0A1V9G0C2</accession>
<dbReference type="STRING" id="1703345.A3860_21685"/>
<organism evidence="8 9">
    <name type="scientific">Niastella vici</name>
    <dbReference type="NCBI Taxonomy" id="1703345"/>
    <lineage>
        <taxon>Bacteria</taxon>
        <taxon>Pseudomonadati</taxon>
        <taxon>Bacteroidota</taxon>
        <taxon>Chitinophagia</taxon>
        <taxon>Chitinophagales</taxon>
        <taxon>Chitinophagaceae</taxon>
        <taxon>Niastella</taxon>
    </lineage>
</organism>
<keyword evidence="5" id="KW-0998">Cell outer membrane</keyword>
<feature type="domain" description="SusD-like N-terminal" evidence="7">
    <location>
        <begin position="91"/>
        <end position="223"/>
    </location>
</feature>
<dbReference type="InterPro" id="IPR012944">
    <property type="entry name" value="SusD_RagB_dom"/>
</dbReference>
<keyword evidence="3" id="KW-0732">Signal</keyword>
<evidence type="ECO:0008006" key="10">
    <source>
        <dbReference type="Google" id="ProtNLM"/>
    </source>
</evidence>
<name>A0A1V9G0C2_9BACT</name>
<comment type="subcellular location">
    <subcellularLocation>
        <location evidence="1">Cell outer membrane</location>
    </subcellularLocation>
</comment>
<comment type="caution">
    <text evidence="8">The sequence shown here is derived from an EMBL/GenBank/DDBJ whole genome shotgun (WGS) entry which is preliminary data.</text>
</comment>
<dbReference type="CDD" id="cd08977">
    <property type="entry name" value="SusD"/>
    <property type="match status" value="1"/>
</dbReference>
<dbReference type="SUPFAM" id="SSF48452">
    <property type="entry name" value="TPR-like"/>
    <property type="match status" value="1"/>
</dbReference>
<dbReference type="AlphaFoldDB" id="A0A1V9G0C2"/>
<evidence type="ECO:0000313" key="9">
    <source>
        <dbReference type="Proteomes" id="UP000192796"/>
    </source>
</evidence>
<dbReference type="OrthoDB" id="5694214at2"/>
<evidence type="ECO:0000259" key="7">
    <source>
        <dbReference type="Pfam" id="PF14322"/>
    </source>
</evidence>
<dbReference type="Proteomes" id="UP000192796">
    <property type="component" value="Unassembled WGS sequence"/>
</dbReference>
<dbReference type="PROSITE" id="PS51257">
    <property type="entry name" value="PROKAR_LIPOPROTEIN"/>
    <property type="match status" value="1"/>
</dbReference>
<evidence type="ECO:0000313" key="8">
    <source>
        <dbReference type="EMBL" id="OQP64032.1"/>
    </source>
</evidence>
<reference evidence="8 9" key="1">
    <citation type="submission" date="2016-03" db="EMBL/GenBank/DDBJ databases">
        <title>Niastella vici sp. nov., isolated from farmland soil.</title>
        <authorList>
            <person name="Chen L."/>
            <person name="Wang D."/>
            <person name="Yang S."/>
            <person name="Wang G."/>
        </authorList>
    </citation>
    <scope>NUCLEOTIDE SEQUENCE [LARGE SCALE GENOMIC DNA]</scope>
    <source>
        <strain evidence="8 9">DJ57</strain>
    </source>
</reference>
<evidence type="ECO:0000256" key="2">
    <source>
        <dbReference type="ARBA" id="ARBA00006275"/>
    </source>
</evidence>
<dbReference type="Pfam" id="PF14322">
    <property type="entry name" value="SusD-like_3"/>
    <property type="match status" value="1"/>
</dbReference>
<evidence type="ECO:0000256" key="3">
    <source>
        <dbReference type="ARBA" id="ARBA00022729"/>
    </source>
</evidence>
<dbReference type="Pfam" id="PF07980">
    <property type="entry name" value="SusD_RagB"/>
    <property type="match status" value="1"/>
</dbReference>
<keyword evidence="9" id="KW-1185">Reference proteome</keyword>
<keyword evidence="4" id="KW-0472">Membrane</keyword>
<dbReference type="EMBL" id="LVYD01000043">
    <property type="protein sequence ID" value="OQP64032.1"/>
    <property type="molecule type" value="Genomic_DNA"/>
</dbReference>
<dbReference type="GO" id="GO:0009279">
    <property type="term" value="C:cell outer membrane"/>
    <property type="evidence" value="ECO:0007669"/>
    <property type="project" value="UniProtKB-SubCell"/>
</dbReference>
<dbReference type="RefSeq" id="WP_081147212.1">
    <property type="nucleotide sequence ID" value="NZ_LVYD01000043.1"/>
</dbReference>